<feature type="chain" id="PRO_5007467682" description="Secretion system C-terminal sorting domain-containing protein" evidence="2">
    <location>
        <begin position="20"/>
        <end position="320"/>
    </location>
</feature>
<organism evidence="4 5">
    <name type="scientific">Chryseobacterium kwangjuense</name>
    <dbReference type="NCBI Taxonomy" id="267125"/>
    <lineage>
        <taxon>Bacteria</taxon>
        <taxon>Pseudomonadati</taxon>
        <taxon>Bacteroidota</taxon>
        <taxon>Flavobacteriia</taxon>
        <taxon>Flavobacteriales</taxon>
        <taxon>Weeksellaceae</taxon>
        <taxon>Chryseobacterium group</taxon>
        <taxon>Chryseobacterium</taxon>
    </lineage>
</organism>
<keyword evidence="1 2" id="KW-0732">Signal</keyword>
<dbReference type="NCBIfam" id="NF038128">
    <property type="entry name" value="choice_anch_J"/>
    <property type="match status" value="1"/>
</dbReference>
<evidence type="ECO:0000259" key="3">
    <source>
        <dbReference type="Pfam" id="PF18962"/>
    </source>
</evidence>
<dbReference type="InterPro" id="IPR026444">
    <property type="entry name" value="Secre_tail"/>
</dbReference>
<reference evidence="4 5" key="2">
    <citation type="journal article" date="2016" name="Genome Announc.">
        <title>Draft Genome Sequence of a Biocontrol Rhizobacterium, Chryseobacterium kwangjuense Strain KJ1R5, Isolated from Pepper (Capsicum annuum).</title>
        <authorList>
            <person name="Jeong J.J."/>
            <person name="Park H."/>
            <person name="Park B.H."/>
            <person name="Mannaa M."/>
            <person name="Sang M.K."/>
            <person name="Choi I.G."/>
            <person name="Kim K.D."/>
        </authorList>
    </citation>
    <scope>NUCLEOTIDE SEQUENCE [LARGE SCALE GENOMIC DNA]</scope>
    <source>
        <strain evidence="4 5">KJ1R5</strain>
    </source>
</reference>
<evidence type="ECO:0000313" key="5">
    <source>
        <dbReference type="Proteomes" id="UP000070513"/>
    </source>
</evidence>
<dbReference type="AlphaFoldDB" id="A0A135WE43"/>
<sequence>MKKTLFSLSLLLGITAANAQTVLLDENFDSYNNFIITGIGSWLTLDLDLRPTYTGGGPTESTTWTANWANAGSPMAFQIFNPSAANVTNIAAPITGVDEEVRDFTPHSGNKYAACWNATPPTGGTVANNDWLISPPITLGAAANTLTLWTKSLSNSYGLEKYRIGVYVGSGTPTAAANFTIIAGAGAQPLLATYPNWTQGSHSLDAYAGQTIRIGIQCVSNDIYMFMVDDVKVTTGTLATQEISSKAKETADIFPNPTKGEINIKTDKKIKSTTVFDMTGKSLLQSESGKTDISSFPKGTYLVKIDFADGSTSTRKVIKQ</sequence>
<proteinExistence type="predicted"/>
<protein>
    <recommendedName>
        <fullName evidence="3">Secretion system C-terminal sorting domain-containing protein</fullName>
    </recommendedName>
</protein>
<feature type="domain" description="Secretion system C-terminal sorting" evidence="3">
    <location>
        <begin position="253"/>
        <end position="318"/>
    </location>
</feature>
<name>A0A135WE43_9FLAO</name>
<evidence type="ECO:0000256" key="2">
    <source>
        <dbReference type="SAM" id="SignalP"/>
    </source>
</evidence>
<gene>
    <name evidence="4" type="ORF">AU378_12250</name>
</gene>
<dbReference type="Proteomes" id="UP000070513">
    <property type="component" value="Unassembled WGS sequence"/>
</dbReference>
<feature type="signal peptide" evidence="2">
    <location>
        <begin position="1"/>
        <end position="19"/>
    </location>
</feature>
<dbReference type="RefSeq" id="WP_062651509.1">
    <property type="nucleotide sequence ID" value="NZ_LPUR01000011.1"/>
</dbReference>
<accession>A0A135WE43</accession>
<dbReference type="NCBIfam" id="TIGR04183">
    <property type="entry name" value="Por_Secre_tail"/>
    <property type="match status" value="1"/>
</dbReference>
<dbReference type="Gene3D" id="2.60.120.200">
    <property type="match status" value="1"/>
</dbReference>
<evidence type="ECO:0000313" key="4">
    <source>
        <dbReference type="EMBL" id="KXH83188.1"/>
    </source>
</evidence>
<dbReference type="Pfam" id="PF18962">
    <property type="entry name" value="Por_Secre_tail"/>
    <property type="match status" value="1"/>
</dbReference>
<comment type="caution">
    <text evidence="4">The sequence shown here is derived from an EMBL/GenBank/DDBJ whole genome shotgun (WGS) entry which is preliminary data.</text>
</comment>
<dbReference type="OrthoDB" id="8781670at2"/>
<reference evidence="5" key="1">
    <citation type="submission" date="2015-12" db="EMBL/GenBank/DDBJ databases">
        <title>Genome sequence of a biocontrol rhizobacterium Chryseobacterium kwangjuense strain KJ1R5 isolated from pepper (Capsicum annuum L.).</title>
        <authorList>
            <person name="Jeong J.-J."/>
            <person name="Park H."/>
            <person name="Mannaa M."/>
            <person name="Sang M.K."/>
            <person name="Choi I.-G."/>
            <person name="Kim K.D."/>
        </authorList>
    </citation>
    <scope>NUCLEOTIDE SEQUENCE [LARGE SCALE GENOMIC DNA]</scope>
    <source>
        <strain evidence="5">KJ1R5</strain>
    </source>
</reference>
<dbReference type="EMBL" id="LPUR01000011">
    <property type="protein sequence ID" value="KXH83188.1"/>
    <property type="molecule type" value="Genomic_DNA"/>
</dbReference>
<evidence type="ECO:0000256" key="1">
    <source>
        <dbReference type="ARBA" id="ARBA00022729"/>
    </source>
</evidence>